<feature type="transmembrane region" description="Helical" evidence="8">
    <location>
        <begin position="233"/>
        <end position="252"/>
    </location>
</feature>
<dbReference type="GO" id="GO:0016887">
    <property type="term" value="F:ATP hydrolysis activity"/>
    <property type="evidence" value="ECO:0007669"/>
    <property type="project" value="InterPro"/>
</dbReference>
<dbReference type="InterPro" id="IPR059000">
    <property type="entry name" value="ATPase_P-type_domA"/>
</dbReference>
<dbReference type="GO" id="GO:0015086">
    <property type="term" value="F:cadmium ion transmembrane transporter activity"/>
    <property type="evidence" value="ECO:0007669"/>
    <property type="project" value="TreeGrafter"/>
</dbReference>
<keyword evidence="5" id="KW-1278">Translocase</keyword>
<dbReference type="GO" id="GO:0005524">
    <property type="term" value="F:ATP binding"/>
    <property type="evidence" value="ECO:0007669"/>
    <property type="project" value="InterPro"/>
</dbReference>
<evidence type="ECO:0000256" key="3">
    <source>
        <dbReference type="ARBA" id="ARBA00022692"/>
    </source>
</evidence>
<proteinExistence type="inferred from homology"/>
<dbReference type="InterPro" id="IPR018303">
    <property type="entry name" value="ATPase_P-typ_P_site"/>
</dbReference>
<dbReference type="SFLD" id="SFLDS00003">
    <property type="entry name" value="Haloacid_Dehalogenase"/>
    <property type="match status" value="1"/>
</dbReference>
<comment type="subcellular location">
    <subcellularLocation>
        <location evidence="1">Membrane</location>
    </subcellularLocation>
</comment>
<evidence type="ECO:0000256" key="1">
    <source>
        <dbReference type="ARBA" id="ARBA00004370"/>
    </source>
</evidence>
<keyword evidence="4" id="KW-0479">Metal-binding</keyword>
<dbReference type="GO" id="GO:0046872">
    <property type="term" value="F:metal ion binding"/>
    <property type="evidence" value="ECO:0007669"/>
    <property type="project" value="UniProtKB-KW"/>
</dbReference>
<dbReference type="SUPFAM" id="SSF56784">
    <property type="entry name" value="HAD-like"/>
    <property type="match status" value="1"/>
</dbReference>
<dbReference type="PROSITE" id="PS00154">
    <property type="entry name" value="ATPASE_E1_E2"/>
    <property type="match status" value="1"/>
</dbReference>
<dbReference type="InterPro" id="IPR051014">
    <property type="entry name" value="Cation_Transport_ATPase_IB"/>
</dbReference>
<dbReference type="Gene3D" id="3.40.50.1000">
    <property type="entry name" value="HAD superfamily/HAD-like"/>
    <property type="match status" value="1"/>
</dbReference>
<dbReference type="NCBIfam" id="TIGR01494">
    <property type="entry name" value="ATPase_P-type"/>
    <property type="match status" value="2"/>
</dbReference>
<dbReference type="Pfam" id="PF00122">
    <property type="entry name" value="E1-E2_ATPase"/>
    <property type="match status" value="1"/>
</dbReference>
<organism evidence="10">
    <name type="scientific">freshwater metagenome</name>
    <dbReference type="NCBI Taxonomy" id="449393"/>
    <lineage>
        <taxon>unclassified sequences</taxon>
        <taxon>metagenomes</taxon>
        <taxon>ecological metagenomes</taxon>
    </lineage>
</organism>
<dbReference type="InterPro" id="IPR036412">
    <property type="entry name" value="HAD-like_sf"/>
</dbReference>
<dbReference type="SUPFAM" id="SSF81665">
    <property type="entry name" value="Calcium ATPase, transmembrane domain M"/>
    <property type="match status" value="1"/>
</dbReference>
<name>A0A6J6G744_9ZZZZ</name>
<evidence type="ECO:0000256" key="4">
    <source>
        <dbReference type="ARBA" id="ARBA00022723"/>
    </source>
</evidence>
<dbReference type="InterPro" id="IPR023299">
    <property type="entry name" value="ATPase_P-typ_cyto_dom_N"/>
</dbReference>
<dbReference type="InterPro" id="IPR008250">
    <property type="entry name" value="ATPase_P-typ_transduc_dom_A_sf"/>
</dbReference>
<dbReference type="Gene3D" id="3.40.1110.10">
    <property type="entry name" value="Calcium-transporting ATPase, cytoplasmic domain N"/>
    <property type="match status" value="1"/>
</dbReference>
<dbReference type="PANTHER" id="PTHR48085:SF5">
    <property type="entry name" value="CADMIUM_ZINC-TRANSPORTING ATPASE HMA4-RELATED"/>
    <property type="match status" value="1"/>
</dbReference>
<dbReference type="EMBL" id="CAEZUE010000103">
    <property type="protein sequence ID" value="CAB4596370.1"/>
    <property type="molecule type" value="Genomic_DNA"/>
</dbReference>
<keyword evidence="6 8" id="KW-1133">Transmembrane helix</keyword>
<dbReference type="NCBIfam" id="TIGR01512">
    <property type="entry name" value="ATPase-IB2_Cd"/>
    <property type="match status" value="1"/>
</dbReference>
<dbReference type="InterPro" id="IPR044492">
    <property type="entry name" value="P_typ_ATPase_HD_dom"/>
</dbReference>
<evidence type="ECO:0000256" key="8">
    <source>
        <dbReference type="SAM" id="Phobius"/>
    </source>
</evidence>
<accession>A0A6J6G744</accession>
<dbReference type="GO" id="GO:0016020">
    <property type="term" value="C:membrane"/>
    <property type="evidence" value="ECO:0007669"/>
    <property type="project" value="UniProtKB-SubCell"/>
</dbReference>
<dbReference type="PANTHER" id="PTHR48085">
    <property type="entry name" value="CADMIUM/ZINC-TRANSPORTING ATPASE HMA2-RELATED"/>
    <property type="match status" value="1"/>
</dbReference>
<dbReference type="Pfam" id="PF00702">
    <property type="entry name" value="Hydrolase"/>
    <property type="match status" value="1"/>
</dbReference>
<dbReference type="SFLD" id="SFLDG00002">
    <property type="entry name" value="C1.7:_P-type_atpase_like"/>
    <property type="match status" value="1"/>
</dbReference>
<dbReference type="PRINTS" id="PR00119">
    <property type="entry name" value="CATATPASE"/>
</dbReference>
<protein>
    <submittedName>
        <fullName evidence="10">Unannotated protein</fullName>
    </submittedName>
</protein>
<evidence type="ECO:0000256" key="6">
    <source>
        <dbReference type="ARBA" id="ARBA00022989"/>
    </source>
</evidence>
<evidence type="ECO:0000313" key="10">
    <source>
        <dbReference type="EMBL" id="CAB4596370.1"/>
    </source>
</evidence>
<dbReference type="InterPro" id="IPR023214">
    <property type="entry name" value="HAD_sf"/>
</dbReference>
<dbReference type="InterPro" id="IPR027256">
    <property type="entry name" value="P-typ_ATPase_IB"/>
</dbReference>
<keyword evidence="7 8" id="KW-0472">Membrane</keyword>
<reference evidence="10" key="1">
    <citation type="submission" date="2020-05" db="EMBL/GenBank/DDBJ databases">
        <authorList>
            <person name="Chiriac C."/>
            <person name="Salcher M."/>
            <person name="Ghai R."/>
            <person name="Kavagutti S V."/>
        </authorList>
    </citation>
    <scope>NUCLEOTIDE SEQUENCE</scope>
</reference>
<sequence length="617" mass="64321">MRVIALLRRYPIIGLAIGVAALAGTLTAVTLGDIAHAVLAVFTLSIAVREGVRMVRYIIKGHVGLDILAVTAIVATVAVGEYWASLVIVVMLASGEALEDYAAGRAERELSALLENVPQRAHRYRDDGTIEDIAATDVMVGDRLLVRPAEVVPVDAALMSFTGTFDESSLTGESLPVEKVDGDSVMSGSVNGSGAVDVRASAIAADSQYQRIVELVSEAKNSKAPLVRLADRYAVPFTFVAYAFAGIAWWISGDAQRFAEVLVVATPCPLLIGAPVAFMAGMSSAAKSGIVIKNAGTLERLARAKTVAFDKTGTLTHGLPQVVDVRPVSMSADELLILVGSTEQYSSHVLASALRTAVAERGLTLRDAANAKDVATHGVEATIDGRVVFVGKPSYVSTIASGVPEPLLDEGEAAVYVSVDGAYAGSVIVRDEIRPDAIATLAALRTLSIRNVMMLTGDIEPVAKHVAQQLGIEDVRAECLPEDKVQAIRAAPLRPVVMVGDGVNDAPVLAVSDVGIAMGAKGSTAAAESADVVILLDDVSRVARAVSIGQRTVRIALQSIWWGIGFSVLLMGVAAAGFLPAIVGAAMQEVVDLIAILGALRAVRAGQAQLHGVAGWH</sequence>
<keyword evidence="3 8" id="KW-0812">Transmembrane</keyword>
<evidence type="ECO:0000256" key="7">
    <source>
        <dbReference type="ARBA" id="ARBA00023136"/>
    </source>
</evidence>
<dbReference type="GO" id="GO:0019829">
    <property type="term" value="F:ATPase-coupled monoatomic cation transmembrane transporter activity"/>
    <property type="evidence" value="ECO:0007669"/>
    <property type="project" value="InterPro"/>
</dbReference>
<evidence type="ECO:0000256" key="5">
    <source>
        <dbReference type="ARBA" id="ARBA00022967"/>
    </source>
</evidence>
<feature type="domain" description="P-type ATPase A" evidence="9">
    <location>
        <begin position="117"/>
        <end position="216"/>
    </location>
</feature>
<feature type="transmembrane region" description="Helical" evidence="8">
    <location>
        <begin position="12"/>
        <end position="28"/>
    </location>
</feature>
<dbReference type="InterPro" id="IPR023298">
    <property type="entry name" value="ATPase_P-typ_TM_dom_sf"/>
</dbReference>
<feature type="transmembrane region" description="Helical" evidence="8">
    <location>
        <begin position="560"/>
        <end position="583"/>
    </location>
</feature>
<evidence type="ECO:0000256" key="2">
    <source>
        <dbReference type="ARBA" id="ARBA00006024"/>
    </source>
</evidence>
<dbReference type="Gene3D" id="2.70.150.10">
    <property type="entry name" value="Calcium-transporting ATPase, cytoplasmic transduction domain A"/>
    <property type="match status" value="1"/>
</dbReference>
<dbReference type="AlphaFoldDB" id="A0A6J6G744"/>
<evidence type="ECO:0000259" key="9">
    <source>
        <dbReference type="Pfam" id="PF00122"/>
    </source>
</evidence>
<dbReference type="InterPro" id="IPR001757">
    <property type="entry name" value="P_typ_ATPase"/>
</dbReference>
<comment type="similarity">
    <text evidence="2">Belongs to the cation transport ATPase (P-type) (TC 3.A.3) family. Type IB subfamily.</text>
</comment>
<dbReference type="SFLD" id="SFLDF00027">
    <property type="entry name" value="p-type_atpase"/>
    <property type="match status" value="1"/>
</dbReference>
<dbReference type="NCBIfam" id="TIGR01525">
    <property type="entry name" value="ATPase-IB_hvy"/>
    <property type="match status" value="1"/>
</dbReference>
<gene>
    <name evidence="10" type="ORF">UFOPK1788_00813</name>
</gene>
<dbReference type="SUPFAM" id="SSF81653">
    <property type="entry name" value="Calcium ATPase, transduction domain A"/>
    <property type="match status" value="1"/>
</dbReference>
<feature type="transmembrane region" description="Helical" evidence="8">
    <location>
        <begin position="258"/>
        <end position="280"/>
    </location>
</feature>